<dbReference type="Gene3D" id="3.40.50.720">
    <property type="entry name" value="NAD(P)-binding Rossmann-like Domain"/>
    <property type="match status" value="1"/>
</dbReference>
<evidence type="ECO:0000313" key="5">
    <source>
        <dbReference type="EMBL" id="KAF2813808.1"/>
    </source>
</evidence>
<dbReference type="RefSeq" id="XP_033580772.1">
    <property type="nucleotide sequence ID" value="XM_033719190.1"/>
</dbReference>
<comment type="similarity">
    <text evidence="1">Belongs to the zinc-containing alcohol dehydrogenase family.</text>
</comment>
<dbReference type="Pfam" id="PF00107">
    <property type="entry name" value="ADH_zinc_N"/>
    <property type="match status" value="1"/>
</dbReference>
<evidence type="ECO:0000313" key="7">
    <source>
        <dbReference type="RefSeq" id="XP_033580772.1"/>
    </source>
</evidence>
<gene>
    <name evidence="5 7" type="ORF">BDZ99DRAFT_459563</name>
</gene>
<dbReference type="SUPFAM" id="SSF51735">
    <property type="entry name" value="NAD(P)-binding Rossmann-fold domains"/>
    <property type="match status" value="1"/>
</dbReference>
<keyword evidence="6" id="KW-1185">Reference proteome</keyword>
<protein>
    <submittedName>
        <fullName evidence="5 7">NAD(P)-binding protein</fullName>
    </submittedName>
</protein>
<evidence type="ECO:0000259" key="4">
    <source>
        <dbReference type="SMART" id="SM00829"/>
    </source>
</evidence>
<comment type="subunit">
    <text evidence="2">Monomer.</text>
</comment>
<dbReference type="InterPro" id="IPR047122">
    <property type="entry name" value="Trans-enoyl_RdTase-like"/>
</dbReference>
<dbReference type="SUPFAM" id="SSF50129">
    <property type="entry name" value="GroES-like"/>
    <property type="match status" value="1"/>
</dbReference>
<reference evidence="7" key="3">
    <citation type="submission" date="2025-04" db="UniProtKB">
        <authorList>
            <consortium name="RefSeq"/>
        </authorList>
    </citation>
    <scope>IDENTIFICATION</scope>
    <source>
        <strain evidence="7">CBS 304.34</strain>
    </source>
</reference>
<name>A0A6A6YZ38_9PEZI</name>
<dbReference type="GO" id="GO:0016651">
    <property type="term" value="F:oxidoreductase activity, acting on NAD(P)H"/>
    <property type="evidence" value="ECO:0007669"/>
    <property type="project" value="InterPro"/>
</dbReference>
<dbReference type="InterPro" id="IPR013149">
    <property type="entry name" value="ADH-like_C"/>
</dbReference>
<dbReference type="InterPro" id="IPR011032">
    <property type="entry name" value="GroES-like_sf"/>
</dbReference>
<dbReference type="EMBL" id="MU003695">
    <property type="protein sequence ID" value="KAF2813808.1"/>
    <property type="molecule type" value="Genomic_DNA"/>
</dbReference>
<dbReference type="Proteomes" id="UP000504636">
    <property type="component" value="Unplaced"/>
</dbReference>
<feature type="domain" description="Enoyl reductase (ER)" evidence="4">
    <location>
        <begin position="1"/>
        <end position="294"/>
    </location>
</feature>
<evidence type="ECO:0000256" key="3">
    <source>
        <dbReference type="ARBA" id="ARBA00023002"/>
    </source>
</evidence>
<dbReference type="OrthoDB" id="10257049at2759"/>
<dbReference type="GeneID" id="54460083"/>
<dbReference type="Pfam" id="PF08240">
    <property type="entry name" value="ADH_N"/>
    <property type="match status" value="1"/>
</dbReference>
<organism evidence="5">
    <name type="scientific">Mytilinidion resinicola</name>
    <dbReference type="NCBI Taxonomy" id="574789"/>
    <lineage>
        <taxon>Eukaryota</taxon>
        <taxon>Fungi</taxon>
        <taxon>Dikarya</taxon>
        <taxon>Ascomycota</taxon>
        <taxon>Pezizomycotina</taxon>
        <taxon>Dothideomycetes</taxon>
        <taxon>Pleosporomycetidae</taxon>
        <taxon>Mytilinidiales</taxon>
        <taxon>Mytilinidiaceae</taxon>
        <taxon>Mytilinidion</taxon>
    </lineage>
</organism>
<evidence type="ECO:0000256" key="2">
    <source>
        <dbReference type="ARBA" id="ARBA00011245"/>
    </source>
</evidence>
<dbReference type="PANTHER" id="PTHR45348:SF2">
    <property type="entry name" value="ZINC-TYPE ALCOHOL DEHYDROGENASE-LIKE PROTEIN C2E1P3.01"/>
    <property type="match status" value="1"/>
</dbReference>
<dbReference type="AlphaFoldDB" id="A0A6A6YZ38"/>
<reference evidence="7" key="2">
    <citation type="submission" date="2020-04" db="EMBL/GenBank/DDBJ databases">
        <authorList>
            <consortium name="NCBI Genome Project"/>
        </authorList>
    </citation>
    <scope>NUCLEOTIDE SEQUENCE</scope>
    <source>
        <strain evidence="7">CBS 304.34</strain>
    </source>
</reference>
<sequence>MLQDISLPFVTYPVILGEDVAGTVEAVGRTAAAKFEVGDRIIGMALGTISRRPAHAGFQERLILHHTMACKIPAALSFAEGAVFPLCITTAAFALFGKDYLGLPFPTTTSTSSGKSVLIWGGASAVGSNAIQLAKAAGFVVVATCSPRNFDYVKSLGAGAVFDYNSPPAVDDIVAELDKGVCAGIYHAAGASVAATCLVSHRSRQKLFVASSNPVGEGDAPEGVEAKMTFGTGGVEMFGEVSPATFGGFLPEALEMGVYQVAPRPQVVETRGLEGVQVALDVLKKGVSARKVVVVAE</sequence>
<evidence type="ECO:0000256" key="1">
    <source>
        <dbReference type="ARBA" id="ARBA00008072"/>
    </source>
</evidence>
<proteinExistence type="inferred from homology"/>
<accession>A0A6A6YZ38</accession>
<dbReference type="Gene3D" id="3.90.180.10">
    <property type="entry name" value="Medium-chain alcohol dehydrogenases, catalytic domain"/>
    <property type="match status" value="1"/>
</dbReference>
<dbReference type="InterPro" id="IPR020843">
    <property type="entry name" value="ER"/>
</dbReference>
<reference evidence="5 7" key="1">
    <citation type="journal article" date="2020" name="Stud. Mycol.">
        <title>101 Dothideomycetes genomes: a test case for predicting lifestyles and emergence of pathogens.</title>
        <authorList>
            <person name="Haridas S."/>
            <person name="Albert R."/>
            <person name="Binder M."/>
            <person name="Bloem J."/>
            <person name="Labutti K."/>
            <person name="Salamov A."/>
            <person name="Andreopoulos B."/>
            <person name="Baker S."/>
            <person name="Barry K."/>
            <person name="Bills G."/>
            <person name="Bluhm B."/>
            <person name="Cannon C."/>
            <person name="Castanera R."/>
            <person name="Culley D."/>
            <person name="Daum C."/>
            <person name="Ezra D."/>
            <person name="Gonzalez J."/>
            <person name="Henrissat B."/>
            <person name="Kuo A."/>
            <person name="Liang C."/>
            <person name="Lipzen A."/>
            <person name="Lutzoni F."/>
            <person name="Magnuson J."/>
            <person name="Mondo S."/>
            <person name="Nolan M."/>
            <person name="Ohm R."/>
            <person name="Pangilinan J."/>
            <person name="Park H.-J."/>
            <person name="Ramirez L."/>
            <person name="Alfaro M."/>
            <person name="Sun H."/>
            <person name="Tritt A."/>
            <person name="Yoshinaga Y."/>
            <person name="Zwiers L.-H."/>
            <person name="Turgeon B."/>
            <person name="Goodwin S."/>
            <person name="Spatafora J."/>
            <person name="Crous P."/>
            <person name="Grigoriev I."/>
        </authorList>
    </citation>
    <scope>NUCLEOTIDE SEQUENCE</scope>
    <source>
        <strain evidence="5 7">CBS 304.34</strain>
    </source>
</reference>
<keyword evidence="3" id="KW-0560">Oxidoreductase</keyword>
<dbReference type="InterPro" id="IPR013154">
    <property type="entry name" value="ADH-like_N"/>
</dbReference>
<dbReference type="InterPro" id="IPR036291">
    <property type="entry name" value="NAD(P)-bd_dom_sf"/>
</dbReference>
<dbReference type="CDD" id="cd08249">
    <property type="entry name" value="enoyl_reductase_like"/>
    <property type="match status" value="1"/>
</dbReference>
<dbReference type="PANTHER" id="PTHR45348">
    <property type="entry name" value="HYPOTHETICAL OXIDOREDUCTASE (EUROFUNG)"/>
    <property type="match status" value="1"/>
</dbReference>
<evidence type="ECO:0000313" key="6">
    <source>
        <dbReference type="Proteomes" id="UP000504636"/>
    </source>
</evidence>
<dbReference type="SMART" id="SM00829">
    <property type="entry name" value="PKS_ER"/>
    <property type="match status" value="1"/>
</dbReference>